<evidence type="ECO:0000313" key="2">
    <source>
        <dbReference type="Proteomes" id="UP001138681"/>
    </source>
</evidence>
<dbReference type="AlphaFoldDB" id="A0A9X1F4E3"/>
<comment type="caution">
    <text evidence="1">The sequence shown here is derived from an EMBL/GenBank/DDBJ whole genome shotgun (WGS) entry which is preliminary data.</text>
</comment>
<dbReference type="RefSeq" id="WP_218405430.1">
    <property type="nucleotide sequence ID" value="NZ_JAGSPC010000002.1"/>
</dbReference>
<dbReference type="Proteomes" id="UP001138681">
    <property type="component" value="Unassembled WGS sequence"/>
</dbReference>
<evidence type="ECO:0000313" key="1">
    <source>
        <dbReference type="EMBL" id="MBV7260040.1"/>
    </source>
</evidence>
<proteinExistence type="predicted"/>
<reference evidence="1" key="1">
    <citation type="submission" date="2021-04" db="EMBL/GenBank/DDBJ databases">
        <authorList>
            <person name="Pira H."/>
            <person name="Risdian C."/>
            <person name="Wink J."/>
        </authorList>
    </citation>
    <scope>NUCLEOTIDE SEQUENCE</scope>
    <source>
        <strain evidence="1">WH158</strain>
    </source>
</reference>
<name>A0A9X1F4E3_9SPHN</name>
<keyword evidence="2" id="KW-1185">Reference proteome</keyword>
<protein>
    <submittedName>
        <fullName evidence="1">Uncharacterized protein</fullName>
    </submittedName>
</protein>
<sequence>MSSSICDLPENRQFWQGKVVDWQSQIIEVESGHHGGFVAFSEYDCGNMIGIDKDKVGQLFTDGDPFDGYMVVADFRVQGRIIFGEGQMLLSPSIISRESDWKNEDSIGPESHFGRLYEAVQRPD</sequence>
<organism evidence="1 2">
    <name type="scientific">Erythrobacter crassostreae</name>
    <dbReference type="NCBI Taxonomy" id="2828328"/>
    <lineage>
        <taxon>Bacteria</taxon>
        <taxon>Pseudomonadati</taxon>
        <taxon>Pseudomonadota</taxon>
        <taxon>Alphaproteobacteria</taxon>
        <taxon>Sphingomonadales</taxon>
        <taxon>Erythrobacteraceae</taxon>
        <taxon>Erythrobacter/Porphyrobacter group</taxon>
        <taxon>Erythrobacter</taxon>
    </lineage>
</organism>
<gene>
    <name evidence="1" type="ORF">KCG46_10720</name>
</gene>
<dbReference type="EMBL" id="JAGSPC010000002">
    <property type="protein sequence ID" value="MBV7260040.1"/>
    <property type="molecule type" value="Genomic_DNA"/>
</dbReference>
<accession>A0A9X1F4E3</accession>